<name>A0ABS6C8F6_9ACTN</name>
<feature type="compositionally biased region" description="Polar residues" evidence="6">
    <location>
        <begin position="298"/>
        <end position="309"/>
    </location>
</feature>
<dbReference type="Pfam" id="PF00892">
    <property type="entry name" value="EamA"/>
    <property type="match status" value="1"/>
</dbReference>
<feature type="region of interest" description="Disordered" evidence="6">
    <location>
        <begin position="298"/>
        <end position="326"/>
    </location>
</feature>
<evidence type="ECO:0000259" key="8">
    <source>
        <dbReference type="Pfam" id="PF00892"/>
    </source>
</evidence>
<dbReference type="InterPro" id="IPR050638">
    <property type="entry name" value="AA-Vitamin_Transporters"/>
</dbReference>
<evidence type="ECO:0000256" key="4">
    <source>
        <dbReference type="ARBA" id="ARBA00022989"/>
    </source>
</evidence>
<accession>A0ABS6C8F6</accession>
<dbReference type="PANTHER" id="PTHR32322">
    <property type="entry name" value="INNER MEMBRANE TRANSPORTER"/>
    <property type="match status" value="1"/>
</dbReference>
<sequence length="326" mass="33342">MNPWAGGRRGLVPVLAVALVALLAGTWLLSGELVEDTDPLLVAVGRTGLACTVLAAFAAARADTREQARAVLARPGRLVYLALLGFAAYALGTLLAMPRIGTSLTNLVVALMPCASLALGALWFGQRATVRQAAGAVLATAATAAYALLGGGSRLDGAGLLLAVAGMLAFAWYGFLYRQHLGGIAPVAALPVLLGAATALLLPFTLAAHEAAPGEWAGIAVLGGAVYGPAYLVQHRLILLRGPVFTAAVQLAVPFTVRLGEWATGLSGPPSAVEVTLLSCALAGIGLVTLPRLKRSTSYRTTAHPTRQGATPPDRVPRTAAGEDRP</sequence>
<dbReference type="Proteomes" id="UP000720508">
    <property type="component" value="Unassembled WGS sequence"/>
</dbReference>
<evidence type="ECO:0000256" key="7">
    <source>
        <dbReference type="SAM" id="Phobius"/>
    </source>
</evidence>
<comment type="similarity">
    <text evidence="2">Belongs to the EamA transporter family.</text>
</comment>
<evidence type="ECO:0000256" key="6">
    <source>
        <dbReference type="SAM" id="MobiDB-lite"/>
    </source>
</evidence>
<feature type="transmembrane region" description="Helical" evidence="7">
    <location>
        <begin position="240"/>
        <end position="259"/>
    </location>
</feature>
<dbReference type="EMBL" id="JAHLEM010000026">
    <property type="protein sequence ID" value="MBU3863186.1"/>
    <property type="molecule type" value="Genomic_DNA"/>
</dbReference>
<reference evidence="9 10" key="1">
    <citation type="submission" date="2021-06" db="EMBL/GenBank/DDBJ databases">
        <authorList>
            <person name="Pan X."/>
        </authorList>
    </citation>
    <scope>NUCLEOTIDE SEQUENCE [LARGE SCALE GENOMIC DNA]</scope>
    <source>
        <strain evidence="9 10">4503</strain>
    </source>
</reference>
<feature type="transmembrane region" description="Helical" evidence="7">
    <location>
        <begin position="78"/>
        <end position="97"/>
    </location>
</feature>
<organism evidence="9 10">
    <name type="scientific">Streptomyces niphimycinicus</name>
    <dbReference type="NCBI Taxonomy" id="2842201"/>
    <lineage>
        <taxon>Bacteria</taxon>
        <taxon>Bacillati</taxon>
        <taxon>Actinomycetota</taxon>
        <taxon>Actinomycetes</taxon>
        <taxon>Kitasatosporales</taxon>
        <taxon>Streptomycetaceae</taxon>
        <taxon>Streptomyces</taxon>
    </lineage>
</organism>
<feature type="domain" description="EamA" evidence="8">
    <location>
        <begin position="15"/>
        <end position="144"/>
    </location>
</feature>
<feature type="compositionally biased region" description="Basic and acidic residues" evidence="6">
    <location>
        <begin position="315"/>
        <end position="326"/>
    </location>
</feature>
<keyword evidence="4 7" id="KW-1133">Transmembrane helix</keyword>
<keyword evidence="3 7" id="KW-0812">Transmembrane</keyword>
<feature type="transmembrane region" description="Helical" evidence="7">
    <location>
        <begin position="184"/>
        <end position="204"/>
    </location>
</feature>
<dbReference type="RefSeq" id="WP_216340040.1">
    <property type="nucleotide sequence ID" value="NZ_JAHLEM010000026.1"/>
</dbReference>
<evidence type="ECO:0000313" key="9">
    <source>
        <dbReference type="EMBL" id="MBU3863186.1"/>
    </source>
</evidence>
<feature type="transmembrane region" description="Helical" evidence="7">
    <location>
        <begin position="271"/>
        <end position="290"/>
    </location>
</feature>
<gene>
    <name evidence="9" type="ORF">KN815_03450</name>
</gene>
<keyword evidence="10" id="KW-1185">Reference proteome</keyword>
<comment type="subcellular location">
    <subcellularLocation>
        <location evidence="1">Membrane</location>
        <topology evidence="1">Multi-pass membrane protein</topology>
    </subcellularLocation>
</comment>
<feature type="transmembrane region" description="Helical" evidence="7">
    <location>
        <begin position="158"/>
        <end position="177"/>
    </location>
</feature>
<evidence type="ECO:0000313" key="10">
    <source>
        <dbReference type="Proteomes" id="UP000720508"/>
    </source>
</evidence>
<feature type="transmembrane region" description="Helical" evidence="7">
    <location>
        <begin position="216"/>
        <end position="233"/>
    </location>
</feature>
<evidence type="ECO:0000256" key="3">
    <source>
        <dbReference type="ARBA" id="ARBA00022692"/>
    </source>
</evidence>
<proteinExistence type="inferred from homology"/>
<evidence type="ECO:0000256" key="5">
    <source>
        <dbReference type="ARBA" id="ARBA00023136"/>
    </source>
</evidence>
<dbReference type="InterPro" id="IPR000620">
    <property type="entry name" value="EamA_dom"/>
</dbReference>
<dbReference type="PANTHER" id="PTHR32322:SF2">
    <property type="entry name" value="EAMA DOMAIN-CONTAINING PROTEIN"/>
    <property type="match status" value="1"/>
</dbReference>
<protein>
    <submittedName>
        <fullName evidence="9">DMT family transporter</fullName>
    </submittedName>
</protein>
<feature type="transmembrane region" description="Helical" evidence="7">
    <location>
        <begin position="133"/>
        <end position="152"/>
    </location>
</feature>
<evidence type="ECO:0000256" key="2">
    <source>
        <dbReference type="ARBA" id="ARBA00007362"/>
    </source>
</evidence>
<feature type="transmembrane region" description="Helical" evidence="7">
    <location>
        <begin position="40"/>
        <end position="58"/>
    </location>
</feature>
<comment type="caution">
    <text evidence="9">The sequence shown here is derived from an EMBL/GenBank/DDBJ whole genome shotgun (WGS) entry which is preliminary data.</text>
</comment>
<evidence type="ECO:0000256" key="1">
    <source>
        <dbReference type="ARBA" id="ARBA00004141"/>
    </source>
</evidence>
<keyword evidence="5 7" id="KW-0472">Membrane</keyword>
<feature type="transmembrane region" description="Helical" evidence="7">
    <location>
        <begin position="103"/>
        <end position="124"/>
    </location>
</feature>